<keyword evidence="4" id="KW-0560">Oxidoreductase</keyword>
<dbReference type="SUPFAM" id="SSF54373">
    <property type="entry name" value="FAD-linked reductases, C-terminal domain"/>
    <property type="match status" value="1"/>
</dbReference>
<organism evidence="7 8">
    <name type="scientific">Diaporthe australafricana</name>
    <dbReference type="NCBI Taxonomy" id="127596"/>
    <lineage>
        <taxon>Eukaryota</taxon>
        <taxon>Fungi</taxon>
        <taxon>Dikarya</taxon>
        <taxon>Ascomycota</taxon>
        <taxon>Pezizomycotina</taxon>
        <taxon>Sordariomycetes</taxon>
        <taxon>Sordariomycetidae</taxon>
        <taxon>Diaporthales</taxon>
        <taxon>Diaporthaceae</taxon>
        <taxon>Diaporthe</taxon>
    </lineage>
</organism>
<evidence type="ECO:0000256" key="3">
    <source>
        <dbReference type="ARBA" id="ARBA00022827"/>
    </source>
</evidence>
<dbReference type="SUPFAM" id="SSF51905">
    <property type="entry name" value="FAD/NAD(P)-binding domain"/>
    <property type="match status" value="1"/>
</dbReference>
<feature type="domain" description="FAD-binding" evidence="6">
    <location>
        <begin position="9"/>
        <end position="370"/>
    </location>
</feature>
<dbReference type="PRINTS" id="PR00420">
    <property type="entry name" value="RNGMNOXGNASE"/>
</dbReference>
<dbReference type="InterPro" id="IPR050493">
    <property type="entry name" value="FAD-dep_Monooxygenase_BioMet"/>
</dbReference>
<keyword evidence="5" id="KW-0503">Monooxygenase</keyword>
<evidence type="ECO:0000256" key="4">
    <source>
        <dbReference type="ARBA" id="ARBA00023002"/>
    </source>
</evidence>
<evidence type="ECO:0000256" key="1">
    <source>
        <dbReference type="ARBA" id="ARBA00007992"/>
    </source>
</evidence>
<dbReference type="InterPro" id="IPR002938">
    <property type="entry name" value="FAD-bd"/>
</dbReference>
<dbReference type="Pfam" id="PF01494">
    <property type="entry name" value="FAD_binding_3"/>
    <property type="match status" value="1"/>
</dbReference>
<evidence type="ECO:0000259" key="6">
    <source>
        <dbReference type="Pfam" id="PF01494"/>
    </source>
</evidence>
<gene>
    <name evidence="7" type="ORF">Daus18300_009607</name>
</gene>
<protein>
    <recommendedName>
        <fullName evidence="6">FAD-binding domain-containing protein</fullName>
    </recommendedName>
</protein>
<evidence type="ECO:0000256" key="5">
    <source>
        <dbReference type="ARBA" id="ARBA00023033"/>
    </source>
</evidence>
<sequence length="425" mass="46332">MGSTANALRVLVAGGGIAGLTAAIALRRQGHDVELFEKSRLHRETGAAVYVAPNCTAALAHLDLDPKDFRGTDYRGFKFLDTDCEVNQMWTYTDEQRAQWPANWWLVNRPDLHGALKQKATSPDGPGVPVRIHTDMGVESVDCEAATMVLSDGTRVGGDLVVCADGVHSKTRASVTGREVPMITTGHACYRWLMPVSLLAENPVTKALVDLPGHFVQIAGADRRIVFYPCGGGDVINGVAFAPREEVGEIKKGVTGYDQLANKKQLMSHFASWSEPVQHLLEMAPDDGVMLWDLLDMELLPDLIKGKALLIGDAAHPFLPHMGQGAAQAIEDACALGAILPLGTAPERIPSRLVLWQQCRKDRAAKIIQQTRHRSRKADGSDGPPQTLEEFNTAMAYCIHHDAWDHAEEQLKEWSEVKMLATAAS</sequence>
<comment type="caution">
    <text evidence="7">The sequence shown here is derived from an EMBL/GenBank/DDBJ whole genome shotgun (WGS) entry which is preliminary data.</text>
</comment>
<dbReference type="PANTHER" id="PTHR13789">
    <property type="entry name" value="MONOOXYGENASE"/>
    <property type="match status" value="1"/>
</dbReference>
<keyword evidence="3" id="KW-0274">FAD</keyword>
<keyword evidence="8" id="KW-1185">Reference proteome</keyword>
<name>A0ABR3WDB8_9PEZI</name>
<evidence type="ECO:0000313" key="8">
    <source>
        <dbReference type="Proteomes" id="UP001583177"/>
    </source>
</evidence>
<keyword evidence="2" id="KW-0285">Flavoprotein</keyword>
<dbReference type="EMBL" id="JAWRVE010000099">
    <property type="protein sequence ID" value="KAL1859462.1"/>
    <property type="molecule type" value="Genomic_DNA"/>
</dbReference>
<evidence type="ECO:0000313" key="7">
    <source>
        <dbReference type="EMBL" id="KAL1859462.1"/>
    </source>
</evidence>
<reference evidence="7 8" key="1">
    <citation type="journal article" date="2024" name="IMA Fungus">
        <title>IMA Genome - F19 : A genome assembly and annotation guide to empower mycologists, including annotated draft genome sequences of Ceratocystis pirilliformis, Diaporthe australafricana, Fusarium ophioides, Paecilomyces lecythidis, and Sporothrix stenoceras.</title>
        <authorList>
            <person name="Aylward J."/>
            <person name="Wilson A.M."/>
            <person name="Visagie C.M."/>
            <person name="Spraker J."/>
            <person name="Barnes I."/>
            <person name="Buitendag C."/>
            <person name="Ceriani C."/>
            <person name="Del Mar Angel L."/>
            <person name="du Plessis D."/>
            <person name="Fuchs T."/>
            <person name="Gasser K."/>
            <person name="Kramer D."/>
            <person name="Li W."/>
            <person name="Munsamy K."/>
            <person name="Piso A."/>
            <person name="Price J.L."/>
            <person name="Sonnekus B."/>
            <person name="Thomas C."/>
            <person name="van der Nest A."/>
            <person name="van Dijk A."/>
            <person name="van Heerden A."/>
            <person name="van Vuuren N."/>
            <person name="Yilmaz N."/>
            <person name="Duong T.A."/>
            <person name="van der Merwe N.A."/>
            <person name="Wingfield M.J."/>
            <person name="Wingfield B.D."/>
        </authorList>
    </citation>
    <scope>NUCLEOTIDE SEQUENCE [LARGE SCALE GENOMIC DNA]</scope>
    <source>
        <strain evidence="7 8">CMW 18300</strain>
    </source>
</reference>
<comment type="similarity">
    <text evidence="1">Belongs to the paxM FAD-dependent monooxygenase family.</text>
</comment>
<proteinExistence type="inferred from homology"/>
<dbReference type="Proteomes" id="UP001583177">
    <property type="component" value="Unassembled WGS sequence"/>
</dbReference>
<dbReference type="Gene3D" id="3.50.50.60">
    <property type="entry name" value="FAD/NAD(P)-binding domain"/>
    <property type="match status" value="1"/>
</dbReference>
<evidence type="ECO:0000256" key="2">
    <source>
        <dbReference type="ARBA" id="ARBA00022630"/>
    </source>
</evidence>
<dbReference type="InterPro" id="IPR036188">
    <property type="entry name" value="FAD/NAD-bd_sf"/>
</dbReference>
<accession>A0ABR3WDB8</accession>
<dbReference type="PANTHER" id="PTHR13789:SF261">
    <property type="entry name" value="HYDROXYLASE, PUTATIVE (AFU_ORTHOLOGUE AFUA_7G00590)-RELATED"/>
    <property type="match status" value="1"/>
</dbReference>